<accession>A0A2J7TIM1</accession>
<evidence type="ECO:0000256" key="1">
    <source>
        <dbReference type="SAM" id="Phobius"/>
    </source>
</evidence>
<feature type="transmembrane region" description="Helical" evidence="1">
    <location>
        <begin position="202"/>
        <end position="229"/>
    </location>
</feature>
<evidence type="ECO:0000313" key="2">
    <source>
        <dbReference type="EMBL" id="PNG26615.1"/>
    </source>
</evidence>
<feature type="transmembrane region" description="Helical" evidence="1">
    <location>
        <begin position="236"/>
        <end position="256"/>
    </location>
</feature>
<dbReference type="EMBL" id="PDZR01000006">
    <property type="protein sequence ID" value="PNG26615.1"/>
    <property type="molecule type" value="Genomic_DNA"/>
</dbReference>
<keyword evidence="1" id="KW-1133">Transmembrane helix</keyword>
<feature type="transmembrane region" description="Helical" evidence="1">
    <location>
        <begin position="268"/>
        <end position="290"/>
    </location>
</feature>
<gene>
    <name evidence="2" type="ORF">CR492_08000</name>
</gene>
<dbReference type="AlphaFoldDB" id="A0A2J7TIM1"/>
<evidence type="ECO:0008006" key="4">
    <source>
        <dbReference type="Google" id="ProtNLM"/>
    </source>
</evidence>
<protein>
    <recommendedName>
        <fullName evidence="4">DUF4436 domain-containing protein</fullName>
    </recommendedName>
</protein>
<dbReference type="OrthoDB" id="8438075at2"/>
<dbReference type="Proteomes" id="UP000236286">
    <property type="component" value="Unassembled WGS sequence"/>
</dbReference>
<keyword evidence="1" id="KW-0812">Transmembrane</keyword>
<dbReference type="Pfam" id="PF14494">
    <property type="entry name" value="DUF4436"/>
    <property type="match status" value="1"/>
</dbReference>
<name>A0A2J7TIM1_METSI</name>
<reference evidence="2 3" key="1">
    <citation type="submission" date="2017-10" db="EMBL/GenBank/DDBJ databases">
        <title>Genome announcement of Methylocella silvestris TVC from permafrost.</title>
        <authorList>
            <person name="Wang J."/>
            <person name="Geng K."/>
            <person name="Ul-Haque F."/>
            <person name="Crombie A.T."/>
            <person name="Street L.E."/>
            <person name="Wookey P.A."/>
            <person name="Murrell J.C."/>
            <person name="Pratscher J."/>
        </authorList>
    </citation>
    <scope>NUCLEOTIDE SEQUENCE [LARGE SCALE GENOMIC DNA]</scope>
    <source>
        <strain evidence="2 3">TVC</strain>
    </source>
</reference>
<evidence type="ECO:0000313" key="3">
    <source>
        <dbReference type="Proteomes" id="UP000236286"/>
    </source>
</evidence>
<proteinExistence type="predicted"/>
<dbReference type="InterPro" id="IPR027948">
    <property type="entry name" value="DUF4436"/>
</dbReference>
<keyword evidence="1" id="KW-0472">Membrane</keyword>
<organism evidence="2 3">
    <name type="scientific">Methylocella silvestris</name>
    <dbReference type="NCBI Taxonomy" id="199596"/>
    <lineage>
        <taxon>Bacteria</taxon>
        <taxon>Pseudomonadati</taxon>
        <taxon>Pseudomonadota</taxon>
        <taxon>Alphaproteobacteria</taxon>
        <taxon>Hyphomicrobiales</taxon>
        <taxon>Beijerinckiaceae</taxon>
        <taxon>Methylocella</taxon>
    </lineage>
</organism>
<sequence length="296" mass="31085">MIDLAPAKPSATMRRVVALSLALVAIFAAYMAFFAGLGLAPETSETTVAETDASKSAPLNIYLEATQVDPVRQVISVSLDFATDVGPQGAHYPALPQRDISVHASDGAYVLDIALETGKPAPTKIAQIGVKGSISAYPFDQYAGAVTIAAWEGNKRDGEKIPLRITLSERLAAWEVDISARPLAPGETGLGFDIRAKRPLALIYFAVLVYSVMAVIALCGLTIGVLAITGLRRLEAALTGALAAMLFAVPALRNVMPSAPPLGVRADAFVFLSAQMALMIGLALFITAWARRGPAP</sequence>
<comment type="caution">
    <text evidence="2">The sequence shown here is derived from an EMBL/GenBank/DDBJ whole genome shotgun (WGS) entry which is preliminary data.</text>
</comment>